<comment type="similarity">
    <text evidence="2 7">Belongs to the 2-oxoacid dehydrogenase family.</text>
</comment>
<proteinExistence type="inferred from homology"/>
<feature type="domain" description="Peripheral subunit-binding (PSBD)" evidence="10">
    <location>
        <begin position="143"/>
        <end position="183"/>
    </location>
</feature>
<protein>
    <recommendedName>
        <fullName evidence="7">Dihydrolipoamide acetyltransferase component of pyruvate dehydrogenase complex</fullName>
        <ecNumber evidence="7">2.3.1.-</ecNumber>
    </recommendedName>
</protein>
<dbReference type="RefSeq" id="WP_260906317.1">
    <property type="nucleotide sequence ID" value="NZ_JAOCZP010000008.1"/>
</dbReference>
<dbReference type="SUPFAM" id="SSF51230">
    <property type="entry name" value="Single hybrid motif"/>
    <property type="match status" value="1"/>
</dbReference>
<dbReference type="EMBL" id="JAOCZP010000008">
    <property type="protein sequence ID" value="MCT7377695.1"/>
    <property type="molecule type" value="Genomic_DNA"/>
</dbReference>
<reference evidence="11 12" key="1">
    <citation type="submission" date="2022-09" db="EMBL/GenBank/DDBJ databases">
        <title>Chelativorans salina sp. nov., a novel slightly halophilic bacterium isolated from a saline lake sediment enrichment.</title>
        <authorList>
            <person name="Gao L."/>
            <person name="Fang B.-Z."/>
            <person name="Li W.-J."/>
        </authorList>
    </citation>
    <scope>NUCLEOTIDE SEQUENCE [LARGE SCALE GENOMIC DNA]</scope>
    <source>
        <strain evidence="11 12">EGI FJ00035</strain>
    </source>
</reference>
<dbReference type="InterPro" id="IPR003016">
    <property type="entry name" value="2-oxoA_DH_lipoyl-BS"/>
</dbReference>
<gene>
    <name evidence="11" type="ORF">N5A92_21980</name>
</gene>
<dbReference type="InterPro" id="IPR001078">
    <property type="entry name" value="2-oxoacid_DH_actylTfrase"/>
</dbReference>
<evidence type="ECO:0000256" key="3">
    <source>
        <dbReference type="ARBA" id="ARBA00011484"/>
    </source>
</evidence>
<evidence type="ECO:0000313" key="12">
    <source>
        <dbReference type="Proteomes" id="UP001320831"/>
    </source>
</evidence>
<keyword evidence="6 7" id="KW-0012">Acyltransferase</keyword>
<dbReference type="PANTHER" id="PTHR43178">
    <property type="entry name" value="DIHYDROLIPOAMIDE ACETYLTRANSFERASE COMPONENT OF PYRUVATE DEHYDROGENASE COMPLEX"/>
    <property type="match status" value="1"/>
</dbReference>
<dbReference type="PROSITE" id="PS00189">
    <property type="entry name" value="LIPOYL"/>
    <property type="match status" value="1"/>
</dbReference>
<dbReference type="Proteomes" id="UP001320831">
    <property type="component" value="Unassembled WGS sequence"/>
</dbReference>
<evidence type="ECO:0000259" key="10">
    <source>
        <dbReference type="PROSITE" id="PS51826"/>
    </source>
</evidence>
<evidence type="ECO:0000259" key="9">
    <source>
        <dbReference type="PROSITE" id="PS50968"/>
    </source>
</evidence>
<accession>A0ABT2LT26</accession>
<evidence type="ECO:0000256" key="1">
    <source>
        <dbReference type="ARBA" id="ARBA00001938"/>
    </source>
</evidence>
<dbReference type="InterPro" id="IPR000089">
    <property type="entry name" value="Biotin_lipoyl"/>
</dbReference>
<dbReference type="SUPFAM" id="SSF52777">
    <property type="entry name" value="CoA-dependent acyltransferases"/>
    <property type="match status" value="1"/>
</dbReference>
<dbReference type="InterPro" id="IPR036625">
    <property type="entry name" value="E3-bd_dom_sf"/>
</dbReference>
<dbReference type="Gene3D" id="2.40.50.100">
    <property type="match status" value="1"/>
</dbReference>
<evidence type="ECO:0000256" key="5">
    <source>
        <dbReference type="ARBA" id="ARBA00022823"/>
    </source>
</evidence>
<comment type="subunit">
    <text evidence="3">Forms a 24-polypeptide structural core with octahedral symmetry.</text>
</comment>
<dbReference type="CDD" id="cd06849">
    <property type="entry name" value="lipoyl_domain"/>
    <property type="match status" value="1"/>
</dbReference>
<dbReference type="PANTHER" id="PTHR43178:SF5">
    <property type="entry name" value="LIPOAMIDE ACYLTRANSFERASE COMPONENT OF BRANCHED-CHAIN ALPHA-KETO ACID DEHYDROGENASE COMPLEX, MITOCHONDRIAL"/>
    <property type="match status" value="1"/>
</dbReference>
<evidence type="ECO:0000313" key="11">
    <source>
        <dbReference type="EMBL" id="MCT7377695.1"/>
    </source>
</evidence>
<dbReference type="PROSITE" id="PS50968">
    <property type="entry name" value="BIOTINYL_LIPOYL"/>
    <property type="match status" value="1"/>
</dbReference>
<feature type="region of interest" description="Disordered" evidence="8">
    <location>
        <begin position="82"/>
        <end position="104"/>
    </location>
</feature>
<dbReference type="InterPro" id="IPR050743">
    <property type="entry name" value="2-oxoacid_DH_E2_comp"/>
</dbReference>
<comment type="cofactor">
    <cofactor evidence="1 7">
        <name>(R)-lipoate</name>
        <dbReference type="ChEBI" id="CHEBI:83088"/>
    </cofactor>
</comment>
<evidence type="ECO:0000256" key="7">
    <source>
        <dbReference type="RuleBase" id="RU003423"/>
    </source>
</evidence>
<evidence type="ECO:0000256" key="6">
    <source>
        <dbReference type="ARBA" id="ARBA00023315"/>
    </source>
</evidence>
<dbReference type="EC" id="2.3.1.-" evidence="7"/>
<sequence length="442" mass="47112">MDVVMPQLGETVSEGTISTWFKAEGDAVAEGDVLFEIETDKVSMEVQAVGAGVLRKIHVGAGATAPVGAVVAVIAGKAEPASKGDVTAATANPRAGETMPAGSPAPAPVPVPRMNGHGGLDLFFEVRTPERNYGKAEAANGVKITPLARRLIAEAGLDAVTMAEEAARQGKRRVVKADVEAARARAPAAPVETRQPRPAQGQAEIGPEVDVVPLNRIRKRSAEHLSEAWRTVPHVVQAVEADFTRLDKMRRKANEENAERWDFRLSYLPFIARATCLAIRDYPQVNARLDGERLLVARRVHLGIAVDLDHDGLVVPVVRGADDLTLVGLARAINEAVARARAGKLTADDLSGATYSISNSGTFGTMFTAPIVNAPQVAILSTDGVRKKPVVVSDEDGDRIGVGLIGILAQSFDHRAFDGAYSAAFLARLRTIIETRDWSQEI</sequence>
<dbReference type="Pfam" id="PF00198">
    <property type="entry name" value="2-oxoacid_dh"/>
    <property type="match status" value="1"/>
</dbReference>
<dbReference type="Pfam" id="PF00364">
    <property type="entry name" value="Biotin_lipoyl"/>
    <property type="match status" value="1"/>
</dbReference>
<evidence type="ECO:0000256" key="2">
    <source>
        <dbReference type="ARBA" id="ARBA00007317"/>
    </source>
</evidence>
<keyword evidence="4 7" id="KW-0808">Transferase</keyword>
<dbReference type="InterPro" id="IPR004167">
    <property type="entry name" value="PSBD"/>
</dbReference>
<evidence type="ECO:0000256" key="4">
    <source>
        <dbReference type="ARBA" id="ARBA00022679"/>
    </source>
</evidence>
<dbReference type="Gene3D" id="4.10.320.10">
    <property type="entry name" value="E3-binding domain"/>
    <property type="match status" value="1"/>
</dbReference>
<organism evidence="11 12">
    <name type="scientific">Chelativorans salis</name>
    <dbReference type="NCBI Taxonomy" id="2978478"/>
    <lineage>
        <taxon>Bacteria</taxon>
        <taxon>Pseudomonadati</taxon>
        <taxon>Pseudomonadota</taxon>
        <taxon>Alphaproteobacteria</taxon>
        <taxon>Hyphomicrobiales</taxon>
        <taxon>Phyllobacteriaceae</taxon>
        <taxon>Chelativorans</taxon>
    </lineage>
</organism>
<evidence type="ECO:0000256" key="8">
    <source>
        <dbReference type="SAM" id="MobiDB-lite"/>
    </source>
</evidence>
<dbReference type="InterPro" id="IPR023213">
    <property type="entry name" value="CAT-like_dom_sf"/>
</dbReference>
<comment type="caution">
    <text evidence="11">The sequence shown here is derived from an EMBL/GenBank/DDBJ whole genome shotgun (WGS) entry which is preliminary data.</text>
</comment>
<keyword evidence="5 7" id="KW-0450">Lipoyl</keyword>
<feature type="domain" description="Lipoyl-binding" evidence="9">
    <location>
        <begin position="1"/>
        <end position="75"/>
    </location>
</feature>
<keyword evidence="12" id="KW-1185">Reference proteome</keyword>
<dbReference type="Gene3D" id="3.30.559.10">
    <property type="entry name" value="Chloramphenicol acetyltransferase-like domain"/>
    <property type="match status" value="1"/>
</dbReference>
<dbReference type="InterPro" id="IPR011053">
    <property type="entry name" value="Single_hybrid_motif"/>
</dbReference>
<name>A0ABT2LT26_9HYPH</name>
<dbReference type="PROSITE" id="PS51826">
    <property type="entry name" value="PSBD"/>
    <property type="match status" value="1"/>
</dbReference>